<accession>A0A1I4PB93</accession>
<sequence length="328" mass="35376">MRIGPHTVDPPLILAPMAGISDLPFRRICRRQGAGLAVSEMVHADTRLWHTPKSRLRLHQSGEPDPRSVQITGREPAMMAAAARAAVERGAGIIDLNMGCPARKVMSKAAGAALLGDEARVRAILEAVVAAVHVPVTLKIRLGLDRSRINAPGIARIAQDCGVQALTVHGRTAACSYQDPVDAEAIARVRETVSIPVIANGDLFTPKDALRMRAITGADALMVGRGARGRPWIFRRMARALETGEIPPEPGPETVLAIVREHLQALYGLHGPRAGVQVARKHIGWYLQGRPGAEAMRRALLQSEDPATQLERITRYFETLPPGEDIAA</sequence>
<dbReference type="InterPro" id="IPR004652">
    <property type="entry name" value="DusB-like"/>
</dbReference>
<dbReference type="GO" id="GO:0017150">
    <property type="term" value="F:tRNA dihydrouridine synthase activity"/>
    <property type="evidence" value="ECO:0007669"/>
    <property type="project" value="InterPro"/>
</dbReference>
<dbReference type="InterPro" id="IPR001269">
    <property type="entry name" value="DUS_fam"/>
</dbReference>
<evidence type="ECO:0000256" key="9">
    <source>
        <dbReference type="ARBA" id="ARBA00023002"/>
    </source>
</evidence>
<comment type="catalytic activity">
    <reaction evidence="11">
        <text>a 5,6-dihydrouridine in tRNA + NAD(+) = a uridine in tRNA + NADH + H(+)</text>
        <dbReference type="Rhea" id="RHEA:54452"/>
        <dbReference type="Rhea" id="RHEA-COMP:13339"/>
        <dbReference type="Rhea" id="RHEA-COMP:13887"/>
        <dbReference type="ChEBI" id="CHEBI:15378"/>
        <dbReference type="ChEBI" id="CHEBI:57540"/>
        <dbReference type="ChEBI" id="CHEBI:57945"/>
        <dbReference type="ChEBI" id="CHEBI:65315"/>
        <dbReference type="ChEBI" id="CHEBI:74443"/>
    </reaction>
</comment>
<evidence type="ECO:0000256" key="12">
    <source>
        <dbReference type="PIRNR" id="PIRNR006621"/>
    </source>
</evidence>
<keyword evidence="3" id="KW-0820">tRNA-binding</keyword>
<evidence type="ECO:0000256" key="7">
    <source>
        <dbReference type="ARBA" id="ARBA00022857"/>
    </source>
</evidence>
<feature type="binding site" evidence="14">
    <location>
        <position position="169"/>
    </location>
    <ligand>
        <name>FMN</name>
        <dbReference type="ChEBI" id="CHEBI:58210"/>
    </ligand>
</feature>
<dbReference type="PANTHER" id="PTHR45846:SF1">
    <property type="entry name" value="TRNA-DIHYDROURIDINE(47) SYNTHASE [NAD(P)(+)]-LIKE"/>
    <property type="match status" value="1"/>
</dbReference>
<dbReference type="Gene3D" id="1.10.1200.80">
    <property type="entry name" value="Putative flavin oxidoreducatase, domain 2"/>
    <property type="match status" value="1"/>
</dbReference>
<comment type="function">
    <text evidence="2 12">Catalyzes the synthesis of 5,6-dihydrouridine (D), a modified base found in the D-loop of most tRNAs, via the reduction of the C5-C6 double bond in target uridines.</text>
</comment>
<dbReference type="SUPFAM" id="SSF51395">
    <property type="entry name" value="FMN-linked oxidoreductases"/>
    <property type="match status" value="1"/>
</dbReference>
<dbReference type="PROSITE" id="PS01136">
    <property type="entry name" value="UPF0034"/>
    <property type="match status" value="1"/>
</dbReference>
<evidence type="ECO:0000256" key="13">
    <source>
        <dbReference type="PIRSR" id="PIRSR006621-1"/>
    </source>
</evidence>
<feature type="binding site" evidence="14">
    <location>
        <begin position="16"/>
        <end position="18"/>
    </location>
    <ligand>
        <name>FMN</name>
        <dbReference type="ChEBI" id="CHEBI:58210"/>
    </ligand>
</feature>
<dbReference type="Proteomes" id="UP000199556">
    <property type="component" value="Unassembled WGS sequence"/>
</dbReference>
<dbReference type="EMBL" id="FOUO01000001">
    <property type="protein sequence ID" value="SFM24979.1"/>
    <property type="molecule type" value="Genomic_DNA"/>
</dbReference>
<evidence type="ECO:0000256" key="5">
    <source>
        <dbReference type="ARBA" id="ARBA00022643"/>
    </source>
</evidence>
<dbReference type="NCBIfam" id="TIGR00737">
    <property type="entry name" value="nifR3_yhdG"/>
    <property type="match status" value="1"/>
</dbReference>
<dbReference type="PIRSF" id="PIRSF006621">
    <property type="entry name" value="Dus"/>
    <property type="match status" value="1"/>
</dbReference>
<dbReference type="Pfam" id="PF01207">
    <property type="entry name" value="Dus"/>
    <property type="match status" value="1"/>
</dbReference>
<keyword evidence="7" id="KW-0521">NADP</keyword>
<feature type="binding site" evidence="14">
    <location>
        <position position="139"/>
    </location>
    <ligand>
        <name>FMN</name>
        <dbReference type="ChEBI" id="CHEBI:58210"/>
    </ligand>
</feature>
<dbReference type="CDD" id="cd02801">
    <property type="entry name" value="DUS_like_FMN"/>
    <property type="match status" value="1"/>
</dbReference>
<keyword evidence="8" id="KW-0694">RNA-binding</keyword>
<feature type="binding site" evidence="14">
    <location>
        <begin position="224"/>
        <end position="225"/>
    </location>
    <ligand>
        <name>FMN</name>
        <dbReference type="ChEBI" id="CHEBI:58210"/>
    </ligand>
</feature>
<dbReference type="AlphaFoldDB" id="A0A1I4PB93"/>
<dbReference type="EC" id="1.3.1.-" evidence="12"/>
<evidence type="ECO:0000256" key="4">
    <source>
        <dbReference type="ARBA" id="ARBA00022630"/>
    </source>
</evidence>
<proteinExistence type="inferred from homology"/>
<evidence type="ECO:0000256" key="8">
    <source>
        <dbReference type="ARBA" id="ARBA00022884"/>
    </source>
</evidence>
<dbReference type="Gene3D" id="3.20.20.70">
    <property type="entry name" value="Aldolase class I"/>
    <property type="match status" value="1"/>
</dbReference>
<dbReference type="InterPro" id="IPR035587">
    <property type="entry name" value="DUS-like_FMN-bd"/>
</dbReference>
<protein>
    <recommendedName>
        <fullName evidence="12">tRNA-dihydrouridine synthase</fullName>
        <ecNumber evidence="12">1.3.1.-</ecNumber>
    </recommendedName>
</protein>
<gene>
    <name evidence="16" type="ORF">SAMN05421721_101130</name>
</gene>
<dbReference type="OrthoDB" id="9764501at2"/>
<evidence type="ECO:0000259" key="15">
    <source>
        <dbReference type="Pfam" id="PF01207"/>
    </source>
</evidence>
<dbReference type="PANTHER" id="PTHR45846">
    <property type="entry name" value="TRNA-DIHYDROURIDINE(47) SYNTHASE [NAD(P)(+)]-LIKE"/>
    <property type="match status" value="1"/>
</dbReference>
<comment type="cofactor">
    <cofactor evidence="1 12 14">
        <name>FMN</name>
        <dbReference type="ChEBI" id="CHEBI:58210"/>
    </cofactor>
</comment>
<evidence type="ECO:0000256" key="10">
    <source>
        <dbReference type="ARBA" id="ARBA00048205"/>
    </source>
</evidence>
<name>A0A1I4PB93_ECTMO</name>
<keyword evidence="9 12" id="KW-0560">Oxidoreductase</keyword>
<dbReference type="RefSeq" id="WP_090483272.1">
    <property type="nucleotide sequence ID" value="NZ_FOUO01000001.1"/>
</dbReference>
<comment type="catalytic activity">
    <reaction evidence="10">
        <text>a 5,6-dihydrouridine in tRNA + NADP(+) = a uridine in tRNA + NADPH + H(+)</text>
        <dbReference type="Rhea" id="RHEA:23624"/>
        <dbReference type="Rhea" id="RHEA-COMP:13339"/>
        <dbReference type="Rhea" id="RHEA-COMP:13887"/>
        <dbReference type="ChEBI" id="CHEBI:15378"/>
        <dbReference type="ChEBI" id="CHEBI:57783"/>
        <dbReference type="ChEBI" id="CHEBI:58349"/>
        <dbReference type="ChEBI" id="CHEBI:65315"/>
        <dbReference type="ChEBI" id="CHEBI:74443"/>
    </reaction>
</comment>
<feature type="domain" description="DUS-like FMN-binding" evidence="15">
    <location>
        <begin position="13"/>
        <end position="314"/>
    </location>
</feature>
<evidence type="ECO:0000256" key="1">
    <source>
        <dbReference type="ARBA" id="ARBA00001917"/>
    </source>
</evidence>
<feature type="binding site" evidence="14">
    <location>
        <position position="70"/>
    </location>
    <ligand>
        <name>FMN</name>
        <dbReference type="ChEBI" id="CHEBI:58210"/>
    </ligand>
</feature>
<evidence type="ECO:0000256" key="2">
    <source>
        <dbReference type="ARBA" id="ARBA00002790"/>
    </source>
</evidence>
<keyword evidence="14" id="KW-0547">Nucleotide-binding</keyword>
<evidence type="ECO:0000313" key="17">
    <source>
        <dbReference type="Proteomes" id="UP000199556"/>
    </source>
</evidence>
<evidence type="ECO:0000256" key="11">
    <source>
        <dbReference type="ARBA" id="ARBA00048802"/>
    </source>
</evidence>
<evidence type="ECO:0000313" key="16">
    <source>
        <dbReference type="EMBL" id="SFM24979.1"/>
    </source>
</evidence>
<dbReference type="GO" id="GO:0000049">
    <property type="term" value="F:tRNA binding"/>
    <property type="evidence" value="ECO:0007669"/>
    <property type="project" value="UniProtKB-KW"/>
</dbReference>
<dbReference type="InterPro" id="IPR024036">
    <property type="entry name" value="tRNA-dHydroUridine_Synthase_C"/>
</dbReference>
<keyword evidence="17" id="KW-1185">Reference proteome</keyword>
<evidence type="ECO:0000256" key="14">
    <source>
        <dbReference type="PIRSR" id="PIRSR006621-2"/>
    </source>
</evidence>
<organism evidence="16 17">
    <name type="scientific">Ectothiorhodospira mobilis</name>
    <dbReference type="NCBI Taxonomy" id="195064"/>
    <lineage>
        <taxon>Bacteria</taxon>
        <taxon>Pseudomonadati</taxon>
        <taxon>Pseudomonadota</taxon>
        <taxon>Gammaproteobacteria</taxon>
        <taxon>Chromatiales</taxon>
        <taxon>Ectothiorhodospiraceae</taxon>
        <taxon>Ectothiorhodospira</taxon>
    </lineage>
</organism>
<keyword evidence="5 12" id="KW-0288">FMN</keyword>
<evidence type="ECO:0000256" key="3">
    <source>
        <dbReference type="ARBA" id="ARBA00022555"/>
    </source>
</evidence>
<reference evidence="16 17" key="1">
    <citation type="submission" date="2016-10" db="EMBL/GenBank/DDBJ databases">
        <authorList>
            <person name="de Groot N.N."/>
        </authorList>
    </citation>
    <scope>NUCLEOTIDE SEQUENCE [LARGE SCALE GENOMIC DNA]</scope>
    <source>
        <strain evidence="16 17">DSM 4180</strain>
    </source>
</reference>
<dbReference type="InterPro" id="IPR018517">
    <property type="entry name" value="tRNA_hU_synthase_CS"/>
</dbReference>
<feature type="active site" description="Proton donor" evidence="13">
    <location>
        <position position="100"/>
    </location>
</feature>
<dbReference type="InterPro" id="IPR013785">
    <property type="entry name" value="Aldolase_TIM"/>
</dbReference>
<comment type="similarity">
    <text evidence="12">Belongs to the dus family.</text>
</comment>
<keyword evidence="6 12" id="KW-0819">tRNA processing</keyword>
<dbReference type="STRING" id="195064.SAMN05421721_101130"/>
<evidence type="ECO:0000256" key="6">
    <source>
        <dbReference type="ARBA" id="ARBA00022694"/>
    </source>
</evidence>
<dbReference type="GO" id="GO:0050660">
    <property type="term" value="F:flavin adenine dinucleotide binding"/>
    <property type="evidence" value="ECO:0007669"/>
    <property type="project" value="InterPro"/>
</dbReference>
<keyword evidence="4 12" id="KW-0285">Flavoprotein</keyword>